<dbReference type="EMBL" id="JAIWYP010000005">
    <property type="protein sequence ID" value="KAH3816537.1"/>
    <property type="molecule type" value="Genomic_DNA"/>
</dbReference>
<name>A0A9D4GGN6_DREPO</name>
<sequence length="114" mass="12932">MVAQRIIKELLRAALLISEYRHPSTRTSSPADFADSQNLEGLPSGLWFQGTREQLRWQDNGKVPGKKYTIQLLTKFGEDRMKFLGQTDRQTDRQSDSYLAPITNGNGGIVMRDC</sequence>
<reference evidence="1" key="1">
    <citation type="journal article" date="2019" name="bioRxiv">
        <title>The Genome of the Zebra Mussel, Dreissena polymorpha: A Resource for Invasive Species Research.</title>
        <authorList>
            <person name="McCartney M.A."/>
            <person name="Auch B."/>
            <person name="Kono T."/>
            <person name="Mallez S."/>
            <person name="Zhang Y."/>
            <person name="Obille A."/>
            <person name="Becker A."/>
            <person name="Abrahante J.E."/>
            <person name="Garbe J."/>
            <person name="Badalamenti J.P."/>
            <person name="Herman A."/>
            <person name="Mangelson H."/>
            <person name="Liachko I."/>
            <person name="Sullivan S."/>
            <person name="Sone E.D."/>
            <person name="Koren S."/>
            <person name="Silverstein K.A.T."/>
            <person name="Beckman K.B."/>
            <person name="Gohl D.M."/>
        </authorList>
    </citation>
    <scope>NUCLEOTIDE SEQUENCE</scope>
    <source>
        <strain evidence="1">Duluth1</strain>
        <tissue evidence="1">Whole animal</tissue>
    </source>
</reference>
<dbReference type="AlphaFoldDB" id="A0A9D4GGN6"/>
<accession>A0A9D4GGN6</accession>
<dbReference type="Proteomes" id="UP000828390">
    <property type="component" value="Unassembled WGS sequence"/>
</dbReference>
<reference evidence="1" key="2">
    <citation type="submission" date="2020-11" db="EMBL/GenBank/DDBJ databases">
        <authorList>
            <person name="McCartney M.A."/>
            <person name="Auch B."/>
            <person name="Kono T."/>
            <person name="Mallez S."/>
            <person name="Becker A."/>
            <person name="Gohl D.M."/>
            <person name="Silverstein K.A.T."/>
            <person name="Koren S."/>
            <person name="Bechman K.B."/>
            <person name="Herman A."/>
            <person name="Abrahante J.E."/>
            <person name="Garbe J."/>
        </authorList>
    </citation>
    <scope>NUCLEOTIDE SEQUENCE</scope>
    <source>
        <strain evidence="1">Duluth1</strain>
        <tissue evidence="1">Whole animal</tissue>
    </source>
</reference>
<protein>
    <submittedName>
        <fullName evidence="1">Uncharacterized protein</fullName>
    </submittedName>
</protein>
<comment type="caution">
    <text evidence="1">The sequence shown here is derived from an EMBL/GenBank/DDBJ whole genome shotgun (WGS) entry which is preliminary data.</text>
</comment>
<gene>
    <name evidence="1" type="ORF">DPMN_118054</name>
</gene>
<organism evidence="1 2">
    <name type="scientific">Dreissena polymorpha</name>
    <name type="common">Zebra mussel</name>
    <name type="synonym">Mytilus polymorpha</name>
    <dbReference type="NCBI Taxonomy" id="45954"/>
    <lineage>
        <taxon>Eukaryota</taxon>
        <taxon>Metazoa</taxon>
        <taxon>Spiralia</taxon>
        <taxon>Lophotrochozoa</taxon>
        <taxon>Mollusca</taxon>
        <taxon>Bivalvia</taxon>
        <taxon>Autobranchia</taxon>
        <taxon>Heteroconchia</taxon>
        <taxon>Euheterodonta</taxon>
        <taxon>Imparidentia</taxon>
        <taxon>Neoheterodontei</taxon>
        <taxon>Myida</taxon>
        <taxon>Dreissenoidea</taxon>
        <taxon>Dreissenidae</taxon>
        <taxon>Dreissena</taxon>
    </lineage>
</organism>
<evidence type="ECO:0000313" key="1">
    <source>
        <dbReference type="EMBL" id="KAH3816537.1"/>
    </source>
</evidence>
<evidence type="ECO:0000313" key="2">
    <source>
        <dbReference type="Proteomes" id="UP000828390"/>
    </source>
</evidence>
<proteinExistence type="predicted"/>
<keyword evidence="2" id="KW-1185">Reference proteome</keyword>